<protein>
    <submittedName>
        <fullName evidence="5">MarR family transcriptional regulator</fullName>
    </submittedName>
</protein>
<evidence type="ECO:0000256" key="1">
    <source>
        <dbReference type="ARBA" id="ARBA00023015"/>
    </source>
</evidence>
<dbReference type="RefSeq" id="WP_018625636.1">
    <property type="nucleotide sequence ID" value="NZ_CP140158.1"/>
</dbReference>
<keyword evidence="3" id="KW-0804">Transcription</keyword>
<dbReference type="Gene3D" id="1.10.10.10">
    <property type="entry name" value="Winged helix-like DNA-binding domain superfamily/Winged helix DNA-binding domain"/>
    <property type="match status" value="1"/>
</dbReference>
<sequence>MSDSTSEIKEIAERLYRLAEHLLKDSKRHAQESGLTAERLSILGILINTGPQTINKLAATEGVSAPAITRTVKSLEKQGFVIKSRSKTDQRVVYVAPTRKSQQLLDEIRRKSQSTIEELLQGTEADETQQIDQAMTVLERQMIKTS</sequence>
<dbReference type="PANTHER" id="PTHR42756">
    <property type="entry name" value="TRANSCRIPTIONAL REGULATOR, MARR"/>
    <property type="match status" value="1"/>
</dbReference>
<dbReference type="PROSITE" id="PS50995">
    <property type="entry name" value="HTH_MARR_2"/>
    <property type="match status" value="1"/>
</dbReference>
<dbReference type="EMBL" id="CP140158">
    <property type="protein sequence ID" value="WQG84754.1"/>
    <property type="molecule type" value="Genomic_DNA"/>
</dbReference>
<dbReference type="PRINTS" id="PR00598">
    <property type="entry name" value="HTHMARR"/>
</dbReference>
<gene>
    <name evidence="5" type="ORF">SR900_09795</name>
</gene>
<name>A0ABZ0X2M1_9GAMM</name>
<evidence type="ECO:0000256" key="2">
    <source>
        <dbReference type="ARBA" id="ARBA00023125"/>
    </source>
</evidence>
<feature type="domain" description="HTH marR-type" evidence="4">
    <location>
        <begin position="8"/>
        <end position="140"/>
    </location>
</feature>
<dbReference type="InterPro" id="IPR036390">
    <property type="entry name" value="WH_DNA-bd_sf"/>
</dbReference>
<dbReference type="InterPro" id="IPR036388">
    <property type="entry name" value="WH-like_DNA-bd_sf"/>
</dbReference>
<dbReference type="InterPro" id="IPR000835">
    <property type="entry name" value="HTH_MarR-typ"/>
</dbReference>
<dbReference type="Pfam" id="PF01047">
    <property type="entry name" value="MarR"/>
    <property type="match status" value="1"/>
</dbReference>
<dbReference type="PANTHER" id="PTHR42756:SF1">
    <property type="entry name" value="TRANSCRIPTIONAL REPRESSOR OF EMRAB OPERON"/>
    <property type="match status" value="1"/>
</dbReference>
<reference evidence="5 6" key="1">
    <citation type="submission" date="2023-11" db="EMBL/GenBank/DDBJ databases">
        <title>MicrobeMod: A computational toolkit for identifying prokaryotic methylation and restriction-modification with nanopore sequencing.</title>
        <authorList>
            <person name="Crits-Christoph A."/>
            <person name="Kang S.C."/>
            <person name="Lee H."/>
            <person name="Ostrov N."/>
        </authorList>
    </citation>
    <scope>NUCLEOTIDE SEQUENCE [LARGE SCALE GENOMIC DNA]</scope>
    <source>
        <strain evidence="5 6">DSMZ 16071</strain>
    </source>
</reference>
<evidence type="ECO:0000313" key="6">
    <source>
        <dbReference type="Proteomes" id="UP001324185"/>
    </source>
</evidence>
<evidence type="ECO:0000256" key="3">
    <source>
        <dbReference type="ARBA" id="ARBA00023163"/>
    </source>
</evidence>
<proteinExistence type="predicted"/>
<accession>A0ABZ0X2M1</accession>
<dbReference type="SMART" id="SM00347">
    <property type="entry name" value="HTH_MARR"/>
    <property type="match status" value="1"/>
</dbReference>
<keyword evidence="2" id="KW-0238">DNA-binding</keyword>
<organism evidence="5 6">
    <name type="scientific">Kangiella aquimarina</name>
    <dbReference type="NCBI Taxonomy" id="261965"/>
    <lineage>
        <taxon>Bacteria</taxon>
        <taxon>Pseudomonadati</taxon>
        <taxon>Pseudomonadota</taxon>
        <taxon>Gammaproteobacteria</taxon>
        <taxon>Kangiellales</taxon>
        <taxon>Kangiellaceae</taxon>
        <taxon>Kangiella</taxon>
    </lineage>
</organism>
<dbReference type="Proteomes" id="UP001324185">
    <property type="component" value="Chromosome"/>
</dbReference>
<dbReference type="SUPFAM" id="SSF46785">
    <property type="entry name" value="Winged helix' DNA-binding domain"/>
    <property type="match status" value="1"/>
</dbReference>
<evidence type="ECO:0000259" key="4">
    <source>
        <dbReference type="PROSITE" id="PS50995"/>
    </source>
</evidence>
<keyword evidence="1" id="KW-0805">Transcription regulation</keyword>
<keyword evidence="6" id="KW-1185">Reference proteome</keyword>
<dbReference type="PROSITE" id="PS01117">
    <property type="entry name" value="HTH_MARR_1"/>
    <property type="match status" value="1"/>
</dbReference>
<evidence type="ECO:0000313" key="5">
    <source>
        <dbReference type="EMBL" id="WQG84754.1"/>
    </source>
</evidence>
<dbReference type="InterPro" id="IPR023187">
    <property type="entry name" value="Tscrpt_reg_MarR-type_CS"/>
</dbReference>